<evidence type="ECO:0000256" key="2">
    <source>
        <dbReference type="SAM" id="SignalP"/>
    </source>
</evidence>
<feature type="domain" description="SGNH hydrolase-type esterase" evidence="3">
    <location>
        <begin position="59"/>
        <end position="251"/>
    </location>
</feature>
<reference evidence="4" key="1">
    <citation type="submission" date="2020-12" db="EMBL/GenBank/DDBJ databases">
        <title>PHA producing bacteria isolated from mangrove.</title>
        <authorList>
            <person name="Zheng W."/>
            <person name="Yu S."/>
            <person name="Huang Y."/>
        </authorList>
    </citation>
    <scope>NUCLEOTIDE SEQUENCE</scope>
    <source>
        <strain evidence="4">GN22-4</strain>
    </source>
</reference>
<gene>
    <name evidence="4" type="ORF">JF537_08810</name>
</gene>
<feature type="region of interest" description="Disordered" evidence="1">
    <location>
        <begin position="260"/>
        <end position="283"/>
    </location>
</feature>
<organism evidence="4 5">
    <name type="scientific">Priestia flexa</name>
    <dbReference type="NCBI Taxonomy" id="86664"/>
    <lineage>
        <taxon>Bacteria</taxon>
        <taxon>Bacillati</taxon>
        <taxon>Bacillota</taxon>
        <taxon>Bacilli</taxon>
        <taxon>Bacillales</taxon>
        <taxon>Bacillaceae</taxon>
        <taxon>Priestia</taxon>
    </lineage>
</organism>
<dbReference type="AlphaFoldDB" id="A0A8I1ME75"/>
<dbReference type="EMBL" id="JAEMWV010000004">
    <property type="protein sequence ID" value="MBN8251678.1"/>
    <property type="molecule type" value="Genomic_DNA"/>
</dbReference>
<feature type="compositionally biased region" description="Basic and acidic residues" evidence="1">
    <location>
        <begin position="270"/>
        <end position="283"/>
    </location>
</feature>
<proteinExistence type="predicted"/>
<name>A0A8I1ME75_9BACI</name>
<dbReference type="GeneID" id="93683211"/>
<dbReference type="Proteomes" id="UP000664578">
    <property type="component" value="Unassembled WGS sequence"/>
</dbReference>
<evidence type="ECO:0000256" key="1">
    <source>
        <dbReference type="SAM" id="MobiDB-lite"/>
    </source>
</evidence>
<dbReference type="InterPro" id="IPR051532">
    <property type="entry name" value="Ester_Hydrolysis_Enzymes"/>
</dbReference>
<feature type="signal peptide" evidence="2">
    <location>
        <begin position="1"/>
        <end position="21"/>
    </location>
</feature>
<dbReference type="InterPro" id="IPR013830">
    <property type="entry name" value="SGNH_hydro"/>
</dbReference>
<feature type="chain" id="PRO_5038461107" evidence="2">
    <location>
        <begin position="22"/>
        <end position="283"/>
    </location>
</feature>
<dbReference type="Gene3D" id="3.40.50.1110">
    <property type="entry name" value="SGNH hydrolase"/>
    <property type="match status" value="1"/>
</dbReference>
<dbReference type="PROSITE" id="PS51257">
    <property type="entry name" value="PROKAR_LIPOPROTEIN"/>
    <property type="match status" value="1"/>
</dbReference>
<evidence type="ECO:0000259" key="3">
    <source>
        <dbReference type="Pfam" id="PF13472"/>
    </source>
</evidence>
<dbReference type="GO" id="GO:0004622">
    <property type="term" value="F:phosphatidylcholine lysophospholipase activity"/>
    <property type="evidence" value="ECO:0007669"/>
    <property type="project" value="TreeGrafter"/>
</dbReference>
<sequence>MKKWRKIIVASVCSVTLASCSQPTFLVNQEDVVDQKEVQLTEKEQIPKGFFPVELEAVAIGDSLTEGIGDESKKGGYVPFIEQYIAKQNEVENVTISNLGKKGNRTDQLLARLKDPSIASKVSRADMIYVTIGGNDVMKVVRDYFYDISIKTFETEKSKYEKRLNEVFQRIRKLNPNAHIYLIGFYNPFFKTLSDMKEINVVIDEWNQASQQVAMNYENVTYVKIDDVFYDSSDNLLGKDEFHPNKKGYELMAERISNAMEEEDPLLGQNKEKVREEELNGNE</sequence>
<dbReference type="RefSeq" id="WP_119542825.1">
    <property type="nucleotide sequence ID" value="NZ_CM125968.1"/>
</dbReference>
<dbReference type="PANTHER" id="PTHR30383">
    <property type="entry name" value="THIOESTERASE 1/PROTEASE 1/LYSOPHOSPHOLIPASE L1"/>
    <property type="match status" value="1"/>
</dbReference>
<dbReference type="InterPro" id="IPR036514">
    <property type="entry name" value="SGNH_hydro_sf"/>
</dbReference>
<dbReference type="SUPFAM" id="SSF52266">
    <property type="entry name" value="SGNH hydrolase"/>
    <property type="match status" value="1"/>
</dbReference>
<protein>
    <submittedName>
        <fullName evidence="4">GDSL family lipase</fullName>
    </submittedName>
</protein>
<keyword evidence="2" id="KW-0732">Signal</keyword>
<dbReference type="PANTHER" id="PTHR30383:SF27">
    <property type="entry name" value="SPORE GERMINATION LIPASE LIPC"/>
    <property type="match status" value="1"/>
</dbReference>
<evidence type="ECO:0000313" key="5">
    <source>
        <dbReference type="Proteomes" id="UP000664578"/>
    </source>
</evidence>
<dbReference type="Pfam" id="PF13472">
    <property type="entry name" value="Lipase_GDSL_2"/>
    <property type="match status" value="1"/>
</dbReference>
<dbReference type="CDD" id="cd04506">
    <property type="entry name" value="SGNH_hydrolase_YpmR_like"/>
    <property type="match status" value="1"/>
</dbReference>
<evidence type="ECO:0000313" key="4">
    <source>
        <dbReference type="EMBL" id="MBN8251678.1"/>
    </source>
</evidence>
<accession>A0A8I1ME75</accession>
<comment type="caution">
    <text evidence="4">The sequence shown here is derived from an EMBL/GenBank/DDBJ whole genome shotgun (WGS) entry which is preliminary data.</text>
</comment>